<dbReference type="RefSeq" id="WP_354219794.1">
    <property type="nucleotide sequence ID" value="NZ_JBEPMX010000005.1"/>
</dbReference>
<name>A0ABV2KUF7_9BACI</name>
<evidence type="ECO:0000313" key="1">
    <source>
        <dbReference type="EMBL" id="MET3683204.1"/>
    </source>
</evidence>
<accession>A0ABV2KUF7</accession>
<dbReference type="PANTHER" id="PTHR30143:SF0">
    <property type="entry name" value="2-KETO-4-PENTENOATE HYDRATASE"/>
    <property type="match status" value="1"/>
</dbReference>
<dbReference type="Proteomes" id="UP001549167">
    <property type="component" value="Unassembled WGS sequence"/>
</dbReference>
<evidence type="ECO:0000313" key="2">
    <source>
        <dbReference type="Proteomes" id="UP001549167"/>
    </source>
</evidence>
<sequence length="249" mass="27374">MSVLAQLTDAQRGGPRLARDVTDDADLGKSYTLQEQLVDDFAAQGNPLKGYKISLTSEETQQLFEADEPLYGALLEDSVVAESVALTDLNEPLIEVELMFLVDETIEPGDDESDVLQKTRIAPGIEIPDSRFEDWFPNLSLNQIVMDRAVAEKVIVGDPVYDLQKADLANVEARVTLNGEHLVTGHSQDVMENPLHAMMWLVDALAKRDKRLEAGMIVSSGTFMLPKPLERGRYEVDFAGIGSVGVDVT</sequence>
<keyword evidence="2" id="KW-1185">Reference proteome</keyword>
<gene>
    <name evidence="1" type="ORF">ABID56_001295</name>
</gene>
<dbReference type="InterPro" id="IPR050772">
    <property type="entry name" value="Hydratase-Decarb/MhpD_sf"/>
</dbReference>
<dbReference type="InterPro" id="IPR036663">
    <property type="entry name" value="Fumarylacetoacetase_C_sf"/>
</dbReference>
<comment type="caution">
    <text evidence="1">The sequence shown here is derived from an EMBL/GenBank/DDBJ whole genome shotgun (WGS) entry which is preliminary data.</text>
</comment>
<dbReference type="PANTHER" id="PTHR30143">
    <property type="entry name" value="ACID HYDRATASE"/>
    <property type="match status" value="1"/>
</dbReference>
<organism evidence="1 2">
    <name type="scientific">Alkalibacillus flavidus</name>
    <dbReference type="NCBI Taxonomy" id="546021"/>
    <lineage>
        <taxon>Bacteria</taxon>
        <taxon>Bacillati</taxon>
        <taxon>Bacillota</taxon>
        <taxon>Bacilli</taxon>
        <taxon>Bacillales</taxon>
        <taxon>Bacillaceae</taxon>
        <taxon>Alkalibacillus</taxon>
    </lineage>
</organism>
<protein>
    <submittedName>
        <fullName evidence="1">2-keto-4-pentenoate hydratase</fullName>
    </submittedName>
</protein>
<dbReference type="Gene3D" id="3.90.850.10">
    <property type="entry name" value="Fumarylacetoacetase-like, C-terminal domain"/>
    <property type="match status" value="1"/>
</dbReference>
<dbReference type="SUPFAM" id="SSF56529">
    <property type="entry name" value="FAH"/>
    <property type="match status" value="1"/>
</dbReference>
<reference evidence="1 2" key="1">
    <citation type="submission" date="2024-06" db="EMBL/GenBank/DDBJ databases">
        <title>Genomic Encyclopedia of Type Strains, Phase IV (KMG-IV): sequencing the most valuable type-strain genomes for metagenomic binning, comparative biology and taxonomic classification.</title>
        <authorList>
            <person name="Goeker M."/>
        </authorList>
    </citation>
    <scope>NUCLEOTIDE SEQUENCE [LARGE SCALE GENOMIC DNA]</scope>
    <source>
        <strain evidence="1 2">DSM 23520</strain>
    </source>
</reference>
<dbReference type="EMBL" id="JBEPMX010000005">
    <property type="protein sequence ID" value="MET3683204.1"/>
    <property type="molecule type" value="Genomic_DNA"/>
</dbReference>
<proteinExistence type="predicted"/>